<dbReference type="EMBL" id="CP002100">
    <property type="protein sequence ID" value="ADN51510.1"/>
    <property type="molecule type" value="Genomic_DNA"/>
</dbReference>
<organism evidence="2 3">
    <name type="scientific">Vulcanisaeta distributa (strain DSM 14429 / JCM 11212 / NBRC 100878 / IC-017)</name>
    <dbReference type="NCBI Taxonomy" id="572478"/>
    <lineage>
        <taxon>Archaea</taxon>
        <taxon>Thermoproteota</taxon>
        <taxon>Thermoprotei</taxon>
        <taxon>Thermoproteales</taxon>
        <taxon>Thermoproteaceae</taxon>
        <taxon>Vulcanisaeta</taxon>
    </lineage>
</organism>
<dbReference type="SMART" id="SM00966">
    <property type="entry name" value="SpoVT_AbrB"/>
    <property type="match status" value="2"/>
</dbReference>
<proteinExistence type="predicted"/>
<accession>E1QPV0</accession>
<evidence type="ECO:0000259" key="1">
    <source>
        <dbReference type="SMART" id="SM00966"/>
    </source>
</evidence>
<dbReference type="AlphaFoldDB" id="E1QPV0"/>
<feature type="domain" description="SpoVT-AbrB" evidence="1">
    <location>
        <begin position="73"/>
        <end position="112"/>
    </location>
</feature>
<dbReference type="KEGG" id="vdi:Vdis_2141"/>
<evidence type="ECO:0000313" key="2">
    <source>
        <dbReference type="EMBL" id="ADN51510.1"/>
    </source>
</evidence>
<dbReference type="GeneID" id="9753094"/>
<feature type="domain" description="SpoVT-AbrB" evidence="1">
    <location>
        <begin position="26"/>
        <end position="69"/>
    </location>
</feature>
<dbReference type="InterPro" id="IPR037914">
    <property type="entry name" value="SpoVT-AbrB_sf"/>
</dbReference>
<dbReference type="eggNOG" id="arCOG03936">
    <property type="taxonomic scope" value="Archaea"/>
</dbReference>
<dbReference type="InterPro" id="IPR007159">
    <property type="entry name" value="SpoVT-AbrB_dom"/>
</dbReference>
<sequence length="112" mass="12772">MVNVVVRVTVRRKLERFNVTTLPFVVRVYINNQVLLPASLVRALGITHLRFADVELEYKGFVIELKGVKLLRTRHTDSRQFTIPRSVRELYGIGPGDVVKILTIRPSNVSSD</sequence>
<dbReference type="SUPFAM" id="SSF89447">
    <property type="entry name" value="AbrB/MazE/MraZ-like"/>
    <property type="match status" value="1"/>
</dbReference>
<reference evidence="3" key="2">
    <citation type="journal article" date="2010" name="Stand. Genomic Sci.">
        <title>Complete genome sequence of Vulcanisaeta distributa type strain (IC-017T).</title>
        <authorList>
            <person name="Mavromatis K."/>
            <person name="Sikorski J."/>
            <person name="Pabst E."/>
            <person name="Teshima H."/>
            <person name="Lapidus A."/>
            <person name="Lucas S."/>
            <person name="Nolan M."/>
            <person name="Glavina Del Rio T."/>
            <person name="Cheng J."/>
            <person name="Bruce D."/>
            <person name="Goodwin L."/>
            <person name="Pitluck S."/>
            <person name="Liolios K."/>
            <person name="Ivanova N."/>
            <person name="Mikhailova N."/>
            <person name="Pati A."/>
            <person name="Chen A."/>
            <person name="Palaniappan K."/>
            <person name="Land M."/>
            <person name="Hauser L."/>
            <person name="Chang Y."/>
            <person name="Jeffries C."/>
            <person name="Rohde M."/>
            <person name="Spring S."/>
            <person name="Goker M."/>
            <person name="Wirth R."/>
            <person name="Woyke T."/>
            <person name="Bristow J."/>
            <person name="Eisen J."/>
            <person name="Markowitz V."/>
            <person name="Hugenholtz P."/>
            <person name="Klenk H."/>
            <person name="Kyrpides N."/>
        </authorList>
    </citation>
    <scope>NUCLEOTIDE SEQUENCE [LARGE SCALE GENOMIC DNA]</scope>
    <source>
        <strain evidence="3">DSM 14429 / JCM 11212 / NBRC 100878 / IC-017</strain>
    </source>
</reference>
<dbReference type="Proteomes" id="UP000006681">
    <property type="component" value="Chromosome"/>
</dbReference>
<dbReference type="HOGENOM" id="CLU_167329_0_0_2"/>
<dbReference type="GO" id="GO:0003677">
    <property type="term" value="F:DNA binding"/>
    <property type="evidence" value="ECO:0007669"/>
    <property type="project" value="InterPro"/>
</dbReference>
<name>E1QPV0_VULDI</name>
<gene>
    <name evidence="2" type="ordered locus">Vdis_2141</name>
</gene>
<evidence type="ECO:0000313" key="3">
    <source>
        <dbReference type="Proteomes" id="UP000006681"/>
    </source>
</evidence>
<keyword evidence="3" id="KW-1185">Reference proteome</keyword>
<dbReference type="RefSeq" id="WP_013337235.1">
    <property type="nucleotide sequence ID" value="NC_014537.1"/>
</dbReference>
<protein>
    <recommendedName>
        <fullName evidence="1">SpoVT-AbrB domain-containing protein</fullName>
    </recommendedName>
</protein>
<reference evidence="2 3" key="1">
    <citation type="journal article" date="2010" name="Stand. Genomic Sci.">
        <title>Complete genome sequence of Vulcanisaeta distributa type strain (IC-017).</title>
        <authorList>
            <person name="Mavromatis K."/>
            <person name="Sikorski J."/>
            <person name="Pabst E."/>
            <person name="Teshima H."/>
            <person name="Lapidus A."/>
            <person name="Lucas S."/>
            <person name="Nolan M."/>
            <person name="Glavina Del Rio T."/>
            <person name="Cheng J.F."/>
            <person name="Bruce D."/>
            <person name="Goodwin L."/>
            <person name="Pitluck S."/>
            <person name="Liolios K."/>
            <person name="Ivanova N."/>
            <person name="Mikhailova N."/>
            <person name="Pati A."/>
            <person name="Chen A."/>
            <person name="Palaniappan K."/>
            <person name="Land M."/>
            <person name="Hauser L."/>
            <person name="Chang Y.J."/>
            <person name="Jeffries C.D."/>
            <person name="Rohde M."/>
            <person name="Spring S."/>
            <person name="Goker M."/>
            <person name="Wirth R."/>
            <person name="Woyke T."/>
            <person name="Bristow J."/>
            <person name="Eisen J.A."/>
            <person name="Markowitz V."/>
            <person name="Hugenholtz P."/>
            <person name="Klenk H.P."/>
            <person name="Kyrpides N.C."/>
        </authorList>
    </citation>
    <scope>NUCLEOTIDE SEQUENCE [LARGE SCALE GENOMIC DNA]</scope>
    <source>
        <strain evidence="3">DSM 14429 / JCM 11212 / NBRC 100878 / IC-017</strain>
    </source>
</reference>